<accession>U2KRC5</accession>
<sequence length="42" mass="4935">MNQYVCMMQALKKNLRAAPHKARLTALHTVFVQDCPNKREDY</sequence>
<name>U2KRC5_9FIRM</name>
<protein>
    <submittedName>
        <fullName evidence="1">Uncharacterized protein</fullName>
    </submittedName>
</protein>
<comment type="caution">
    <text evidence="1">The sequence shown here is derived from an EMBL/GenBank/DDBJ whole genome shotgun (WGS) entry which is preliminary data.</text>
</comment>
<evidence type="ECO:0000313" key="2">
    <source>
        <dbReference type="Proteomes" id="UP000016662"/>
    </source>
</evidence>
<organism evidence="1 2">
    <name type="scientific">Ruminococcus callidus ATCC 27760</name>
    <dbReference type="NCBI Taxonomy" id="411473"/>
    <lineage>
        <taxon>Bacteria</taxon>
        <taxon>Bacillati</taxon>
        <taxon>Bacillota</taxon>
        <taxon>Clostridia</taxon>
        <taxon>Eubacteriales</taxon>
        <taxon>Oscillospiraceae</taxon>
        <taxon>Ruminococcus</taxon>
    </lineage>
</organism>
<proteinExistence type="predicted"/>
<dbReference type="AlphaFoldDB" id="U2KRC5"/>
<dbReference type="PATRIC" id="fig|411473.3.peg.1674"/>
<dbReference type="EMBL" id="AWVF01000250">
    <property type="protein sequence ID" value="ERJ94620.1"/>
    <property type="molecule type" value="Genomic_DNA"/>
</dbReference>
<dbReference type="Proteomes" id="UP000016662">
    <property type="component" value="Unassembled WGS sequence"/>
</dbReference>
<gene>
    <name evidence="1" type="ORF">RUMCAL_02028</name>
</gene>
<dbReference type="HOGENOM" id="CLU_3257394_0_0_9"/>
<dbReference type="STRING" id="411473.RUMCAL_02028"/>
<reference evidence="1 2" key="1">
    <citation type="submission" date="2013-07" db="EMBL/GenBank/DDBJ databases">
        <authorList>
            <person name="Weinstock G."/>
            <person name="Sodergren E."/>
            <person name="Wylie T."/>
            <person name="Fulton L."/>
            <person name="Fulton R."/>
            <person name="Fronick C."/>
            <person name="O'Laughlin M."/>
            <person name="Godfrey J."/>
            <person name="Miner T."/>
            <person name="Herter B."/>
            <person name="Appelbaum E."/>
            <person name="Cordes M."/>
            <person name="Lek S."/>
            <person name="Wollam A."/>
            <person name="Pepin K.H."/>
            <person name="Palsikar V.B."/>
            <person name="Mitreva M."/>
            <person name="Wilson R.K."/>
        </authorList>
    </citation>
    <scope>NUCLEOTIDE SEQUENCE [LARGE SCALE GENOMIC DNA]</scope>
    <source>
        <strain evidence="1 2">ATCC 27760</strain>
    </source>
</reference>
<keyword evidence="2" id="KW-1185">Reference proteome</keyword>
<evidence type="ECO:0000313" key="1">
    <source>
        <dbReference type="EMBL" id="ERJ94620.1"/>
    </source>
</evidence>